<reference evidence="2" key="2">
    <citation type="submission" date="2020-09" db="EMBL/GenBank/DDBJ databases">
        <authorList>
            <person name="Sun Q."/>
            <person name="Zhou Y."/>
        </authorList>
    </citation>
    <scope>NUCLEOTIDE SEQUENCE</scope>
    <source>
        <strain evidence="2">CGMCC 1.12785</strain>
    </source>
</reference>
<evidence type="ECO:0000256" key="1">
    <source>
        <dbReference type="SAM" id="Phobius"/>
    </source>
</evidence>
<keyword evidence="1" id="KW-1133">Transmembrane helix</keyword>
<reference evidence="2" key="1">
    <citation type="journal article" date="2014" name="Int. J. Syst. Evol. Microbiol.">
        <title>Complete genome sequence of Corynebacterium casei LMG S-19264T (=DSM 44701T), isolated from a smear-ripened cheese.</title>
        <authorList>
            <consortium name="US DOE Joint Genome Institute (JGI-PGF)"/>
            <person name="Walter F."/>
            <person name="Albersmeier A."/>
            <person name="Kalinowski J."/>
            <person name="Ruckert C."/>
        </authorList>
    </citation>
    <scope>NUCLEOTIDE SEQUENCE</scope>
    <source>
        <strain evidence="2">CGMCC 1.12785</strain>
    </source>
</reference>
<organism evidence="2 3">
    <name type="scientific">Sediminivirga luteola</name>
    <dbReference type="NCBI Taxonomy" id="1774748"/>
    <lineage>
        <taxon>Bacteria</taxon>
        <taxon>Bacillati</taxon>
        <taxon>Actinomycetota</taxon>
        <taxon>Actinomycetes</taxon>
        <taxon>Micrococcales</taxon>
        <taxon>Brevibacteriaceae</taxon>
        <taxon>Sediminivirga</taxon>
    </lineage>
</organism>
<feature type="transmembrane region" description="Helical" evidence="1">
    <location>
        <begin position="12"/>
        <end position="32"/>
    </location>
</feature>
<feature type="transmembrane region" description="Helical" evidence="1">
    <location>
        <begin position="108"/>
        <end position="128"/>
    </location>
</feature>
<gene>
    <name evidence="2" type="ORF">GCM10011333_23730</name>
</gene>
<comment type="caution">
    <text evidence="2">The sequence shown here is derived from an EMBL/GenBank/DDBJ whole genome shotgun (WGS) entry which is preliminary data.</text>
</comment>
<evidence type="ECO:0000313" key="3">
    <source>
        <dbReference type="Proteomes" id="UP000616114"/>
    </source>
</evidence>
<keyword evidence="1" id="KW-0812">Transmembrane</keyword>
<accession>A0A8J2TZJ9</accession>
<evidence type="ECO:0000313" key="2">
    <source>
        <dbReference type="EMBL" id="GGA19875.1"/>
    </source>
</evidence>
<name>A0A8J2TZJ9_9MICO</name>
<keyword evidence="1" id="KW-0472">Membrane</keyword>
<dbReference type="Proteomes" id="UP000616114">
    <property type="component" value="Unassembled WGS sequence"/>
</dbReference>
<feature type="transmembrane region" description="Helical" evidence="1">
    <location>
        <begin position="79"/>
        <end position="102"/>
    </location>
</feature>
<keyword evidence="3" id="KW-1185">Reference proteome</keyword>
<proteinExistence type="predicted"/>
<dbReference type="AlphaFoldDB" id="A0A8J2TZJ9"/>
<protein>
    <submittedName>
        <fullName evidence="2">Uncharacterized protein</fullName>
    </submittedName>
</protein>
<dbReference type="RefSeq" id="WP_188551108.1">
    <property type="nucleotide sequence ID" value="NZ_BMFY01000010.1"/>
</dbReference>
<sequence>MISARTQSLVTVILTLIFIAFYTTLFLVWTVGRPGSDPDGSLDAMLLTLRTGIVFAALAALGGVLIVLPVLAERISPALSIASAGAVLGAGLATLGVIILATVPQAPVLGFTPGISVVGTTALLLWAARSTVRAKAPAGIPGR</sequence>
<feature type="transmembrane region" description="Helical" evidence="1">
    <location>
        <begin position="52"/>
        <end position="72"/>
    </location>
</feature>
<dbReference type="EMBL" id="BMFY01000010">
    <property type="protein sequence ID" value="GGA19875.1"/>
    <property type="molecule type" value="Genomic_DNA"/>
</dbReference>